<keyword evidence="5 7" id="KW-1133">Transmembrane helix</keyword>
<keyword evidence="3" id="KW-1003">Cell membrane</keyword>
<dbReference type="STRING" id="661089.ciss_08580"/>
<evidence type="ECO:0000256" key="7">
    <source>
        <dbReference type="SAM" id="Phobius"/>
    </source>
</evidence>
<feature type="transmembrane region" description="Helical" evidence="7">
    <location>
        <begin position="220"/>
        <end position="242"/>
    </location>
</feature>
<organism evidence="8 9">
    <name type="scientific">Carboxydothermus islandicus</name>
    <dbReference type="NCBI Taxonomy" id="661089"/>
    <lineage>
        <taxon>Bacteria</taxon>
        <taxon>Bacillati</taxon>
        <taxon>Bacillota</taxon>
        <taxon>Clostridia</taxon>
        <taxon>Thermoanaerobacterales</taxon>
        <taxon>Thermoanaerobacteraceae</taxon>
        <taxon>Carboxydothermus</taxon>
    </lineage>
</organism>
<feature type="transmembrane region" description="Helical" evidence="7">
    <location>
        <begin position="262"/>
        <end position="280"/>
    </location>
</feature>
<evidence type="ECO:0000313" key="9">
    <source>
        <dbReference type="Proteomes" id="UP000187338"/>
    </source>
</evidence>
<dbReference type="Proteomes" id="UP000187338">
    <property type="component" value="Unassembled WGS sequence"/>
</dbReference>
<dbReference type="GO" id="GO:0005886">
    <property type="term" value="C:plasma membrane"/>
    <property type="evidence" value="ECO:0007669"/>
    <property type="project" value="UniProtKB-SubCell"/>
</dbReference>
<feature type="transmembrane region" description="Helical" evidence="7">
    <location>
        <begin position="190"/>
        <end position="208"/>
    </location>
</feature>
<evidence type="ECO:0000256" key="3">
    <source>
        <dbReference type="ARBA" id="ARBA00022475"/>
    </source>
</evidence>
<evidence type="ECO:0000256" key="4">
    <source>
        <dbReference type="ARBA" id="ARBA00022692"/>
    </source>
</evidence>
<dbReference type="PANTHER" id="PTHR30106:SF2">
    <property type="entry name" value="UPF0324 INNER MEMBRANE PROTEIN YEIH"/>
    <property type="match status" value="1"/>
</dbReference>
<evidence type="ECO:0000256" key="2">
    <source>
        <dbReference type="ARBA" id="ARBA00007977"/>
    </source>
</evidence>
<feature type="transmembrane region" description="Helical" evidence="7">
    <location>
        <begin position="47"/>
        <end position="66"/>
    </location>
</feature>
<feature type="transmembrane region" description="Helical" evidence="7">
    <location>
        <begin position="160"/>
        <end position="181"/>
    </location>
</feature>
<feature type="transmembrane region" description="Helical" evidence="7">
    <location>
        <begin position="318"/>
        <end position="342"/>
    </location>
</feature>
<comment type="similarity">
    <text evidence="2">Belongs to the UPF0324 family.</text>
</comment>
<evidence type="ECO:0000256" key="1">
    <source>
        <dbReference type="ARBA" id="ARBA00004651"/>
    </source>
</evidence>
<evidence type="ECO:0000256" key="5">
    <source>
        <dbReference type="ARBA" id="ARBA00022989"/>
    </source>
</evidence>
<feature type="transmembrane region" description="Helical" evidence="7">
    <location>
        <begin position="102"/>
        <end position="120"/>
    </location>
</feature>
<protein>
    <submittedName>
        <fullName evidence="8">Membrane protein</fullName>
    </submittedName>
</protein>
<sequence>MSQEAIVLINKKNKSFNMVRGLALTLALTILARQLSSLPLFSVMGTMVIAILLGISWRAVLGVPRIASEGINFAAKKLLRLGVTLMGIRLDINMIIASGPRIILIDALVIIFTIALFWWLGKRFSLTKRLTALLGVGTAICGAAAIAAVAPLVHADDNETAISVGIVALLGTLGALVFTLLQPFLPLSPYAYGVLTGSTLHEVAHVVAASMAGGKVSSEVALLVKLGRVALLIPVAMVMGYLFNKKHRGSSQQHPRQLPIPWFVFGFFGFSLVNTFNLLTPAMEQFILQVSIFLLTMAMAALGLHVRIQTFRRVGGNSLLVGVIGSLALALFGWGLLILFSIT</sequence>
<keyword evidence="9" id="KW-1185">Reference proteome</keyword>
<dbReference type="RefSeq" id="WP_075865107.1">
    <property type="nucleotide sequence ID" value="NZ_BDJL01000023.1"/>
</dbReference>
<comment type="caution">
    <text evidence="8">The sequence shown here is derived from an EMBL/GenBank/DDBJ whole genome shotgun (WGS) entry which is preliminary data.</text>
</comment>
<comment type="subcellular location">
    <subcellularLocation>
        <location evidence="1">Cell membrane</location>
        <topology evidence="1">Multi-pass membrane protein</topology>
    </subcellularLocation>
</comment>
<accession>A0A1L8D156</accession>
<dbReference type="Pfam" id="PF03601">
    <property type="entry name" value="Cons_hypoth698"/>
    <property type="match status" value="1"/>
</dbReference>
<evidence type="ECO:0000313" key="8">
    <source>
        <dbReference type="EMBL" id="GAV24925.1"/>
    </source>
</evidence>
<keyword evidence="6 7" id="KW-0472">Membrane</keyword>
<feature type="transmembrane region" description="Helical" evidence="7">
    <location>
        <begin position="286"/>
        <end position="306"/>
    </location>
</feature>
<feature type="transmembrane region" description="Helical" evidence="7">
    <location>
        <begin position="132"/>
        <end position="154"/>
    </location>
</feature>
<keyword evidence="4 7" id="KW-0812">Transmembrane</keyword>
<proteinExistence type="inferred from homology"/>
<gene>
    <name evidence="8" type="ORF">ciss_08580</name>
</gene>
<dbReference type="InterPro" id="IPR018383">
    <property type="entry name" value="UPF0324_pro"/>
</dbReference>
<dbReference type="EMBL" id="BDJL01000023">
    <property type="protein sequence ID" value="GAV24925.1"/>
    <property type="molecule type" value="Genomic_DNA"/>
</dbReference>
<name>A0A1L8D156_9THEO</name>
<reference evidence="9" key="1">
    <citation type="submission" date="2016-12" db="EMBL/GenBank/DDBJ databases">
        <title>Draft Genome Sequences od Carboxydothermus pertinax and islandicus, Hydrogenogenic Carboxydotrophic Bacteria.</title>
        <authorList>
            <person name="Fukuyama Y."/>
            <person name="Ohmae K."/>
            <person name="Yoneda Y."/>
            <person name="Yoshida T."/>
            <person name="Sako Y."/>
        </authorList>
    </citation>
    <scope>NUCLEOTIDE SEQUENCE [LARGE SCALE GENOMIC DNA]</scope>
    <source>
        <strain evidence="9">SET</strain>
    </source>
</reference>
<dbReference type="OrthoDB" id="9811391at2"/>
<evidence type="ECO:0000256" key="6">
    <source>
        <dbReference type="ARBA" id="ARBA00023136"/>
    </source>
</evidence>
<dbReference type="PANTHER" id="PTHR30106">
    <property type="entry name" value="INNER MEMBRANE PROTEIN YEIH-RELATED"/>
    <property type="match status" value="1"/>
</dbReference>
<dbReference type="AlphaFoldDB" id="A0A1L8D156"/>